<gene>
    <name evidence="1" type="ORF">HPB50_025348</name>
</gene>
<sequence length="1071" mass="116965">MGGQIMQYLAGSPFPFGSSSMVLRTWVCQLCPPMVFCWLSSPCLSGYHHHRKLHEEPWQARGTFASLEEERTAFQCCTNVVPVSSNLWTLRDFQNYKGKMSKDVGKKQERRRHHRKKKAAEGGATSASGALPSSLASMSGVASPTTGEQSPAFTGFGQSAPAGPVTITEQPGPPSKSVPREEASPPDPGSSGHLIQGGTVPTAATSSPSGVNAGVAATKPDGGEGQRPQLERSEGDRAAQVEPVGVGTDANSASTAATSSFAKGPAESSSTTKDRNEGVSVAPTALVSTAQTEPPGASEGHAQHPTTAKAGRTISAQGSPAGAAVSAPQPPVSPAKEIKGQECMPIPGASPGILKRGRMVLPLGRLADIPRRAVMTPPAISPPQGPVVSPKNRWLPIVLAVCGILALLCFLAIFLSSSQRRPTVRSLVCSTDSCRKHAALLTENLDWTLDPCEDFQAFVCSAARGSSDRSENFKTVIDKLRLSWYHQLRDILIGGSLKLRAGRKALAMYKWCRDEYPSDAPEAPQFLEFLQDRGLDWPELPSSPEPAMQLLIRLAYMWNCQFWITVTLLKVQDSSSTGPAARRRVQVRTSELVPILLRHHKAAKPVYVKYWGQFLSHMYPDSSERPPIDSAVVDEVRNIEEQILETLNTLVRARSPKPAVFPFGELSTYVPNASANEWLAHFQQSIPLERPLSSDDEIVVSDVGILLTIAELLRKYNDAQLARHLTWLVVQYYAPVADYRMLVDHYGSKDKAAAYLPVYCGHQIEESYKVLVAALDLVHRFTAQDIKTIDDGFEHVASAAVDRVAASDWMDDESKARLTAKISATKKLLWPPHAIVNADTLEKLYDGFPEEATSFATYWMTAKLAGMWVNTSGPYEETMRLLWNSMPGYVAYDYVLNTIELAMGAVGPPVYYQSGAKAMLYGGLLFLMATYLVRAFDAEGVMWTPNGTRVDTILSNATMSEYRVRERCRVNDTVEQSLFPEVPAFAIAYTAMKQAHVRDGSEPLALRVDLSEDKTFFMTLCYLSCQIAGKRNAAGFDCNKVARNSKAFAKAFRCHPGSKMNPDKKCYFFVG</sequence>
<evidence type="ECO:0000313" key="1">
    <source>
        <dbReference type="EMBL" id="KAH6927033.1"/>
    </source>
</evidence>
<reference evidence="1" key="1">
    <citation type="submission" date="2020-05" db="EMBL/GenBank/DDBJ databases">
        <title>Large-scale comparative analyses of tick genomes elucidate their genetic diversity and vector capacities.</title>
        <authorList>
            <person name="Jia N."/>
            <person name="Wang J."/>
            <person name="Shi W."/>
            <person name="Du L."/>
            <person name="Sun Y."/>
            <person name="Zhan W."/>
            <person name="Jiang J."/>
            <person name="Wang Q."/>
            <person name="Zhang B."/>
            <person name="Ji P."/>
            <person name="Sakyi L.B."/>
            <person name="Cui X."/>
            <person name="Yuan T."/>
            <person name="Jiang B."/>
            <person name="Yang W."/>
            <person name="Lam T.T.-Y."/>
            <person name="Chang Q."/>
            <person name="Ding S."/>
            <person name="Wang X."/>
            <person name="Zhu J."/>
            <person name="Ruan X."/>
            <person name="Zhao L."/>
            <person name="Wei J."/>
            <person name="Que T."/>
            <person name="Du C."/>
            <person name="Cheng J."/>
            <person name="Dai P."/>
            <person name="Han X."/>
            <person name="Huang E."/>
            <person name="Gao Y."/>
            <person name="Liu J."/>
            <person name="Shao H."/>
            <person name="Ye R."/>
            <person name="Li L."/>
            <person name="Wei W."/>
            <person name="Wang X."/>
            <person name="Wang C."/>
            <person name="Yang T."/>
            <person name="Huo Q."/>
            <person name="Li W."/>
            <person name="Guo W."/>
            <person name="Chen H."/>
            <person name="Zhou L."/>
            <person name="Ni X."/>
            <person name="Tian J."/>
            <person name="Zhou Y."/>
            <person name="Sheng Y."/>
            <person name="Liu T."/>
            <person name="Pan Y."/>
            <person name="Xia L."/>
            <person name="Li J."/>
            <person name="Zhao F."/>
            <person name="Cao W."/>
        </authorList>
    </citation>
    <scope>NUCLEOTIDE SEQUENCE</scope>
    <source>
        <strain evidence="1">Hyas-2018</strain>
    </source>
</reference>
<dbReference type="EMBL" id="CM023487">
    <property type="protein sequence ID" value="KAH6927033.1"/>
    <property type="molecule type" value="Genomic_DNA"/>
</dbReference>
<protein>
    <submittedName>
        <fullName evidence="1">Uncharacterized protein</fullName>
    </submittedName>
</protein>
<dbReference type="Proteomes" id="UP000821845">
    <property type="component" value="Chromosome 7"/>
</dbReference>
<keyword evidence="2" id="KW-1185">Reference proteome</keyword>
<comment type="caution">
    <text evidence="1">The sequence shown here is derived from an EMBL/GenBank/DDBJ whole genome shotgun (WGS) entry which is preliminary data.</text>
</comment>
<accession>A0ACB7S046</accession>
<proteinExistence type="predicted"/>
<organism evidence="1 2">
    <name type="scientific">Hyalomma asiaticum</name>
    <name type="common">Tick</name>
    <dbReference type="NCBI Taxonomy" id="266040"/>
    <lineage>
        <taxon>Eukaryota</taxon>
        <taxon>Metazoa</taxon>
        <taxon>Ecdysozoa</taxon>
        <taxon>Arthropoda</taxon>
        <taxon>Chelicerata</taxon>
        <taxon>Arachnida</taxon>
        <taxon>Acari</taxon>
        <taxon>Parasitiformes</taxon>
        <taxon>Ixodida</taxon>
        <taxon>Ixodoidea</taxon>
        <taxon>Ixodidae</taxon>
        <taxon>Hyalomminae</taxon>
        <taxon>Hyalomma</taxon>
    </lineage>
</organism>
<evidence type="ECO:0000313" key="2">
    <source>
        <dbReference type="Proteomes" id="UP000821845"/>
    </source>
</evidence>
<name>A0ACB7S046_HYAAI</name>